<dbReference type="KEGG" id="rbc:BN938_2097"/>
<evidence type="ECO:0000313" key="1">
    <source>
        <dbReference type="EMBL" id="CDN32170.1"/>
    </source>
</evidence>
<dbReference type="AlphaFoldDB" id="A0A060R997"/>
<gene>
    <name evidence="1" type="ORF">BN938_2097</name>
</gene>
<keyword evidence="2" id="KW-1185">Reference proteome</keyword>
<dbReference type="Proteomes" id="UP000027616">
    <property type="component" value="Chromosome I"/>
</dbReference>
<accession>A0A060R997</accession>
<name>A0A060R997_9BACT</name>
<dbReference type="HOGENOM" id="CLU_3292621_0_0_10"/>
<dbReference type="STRING" id="1433126.BN938_2097"/>
<organism evidence="1 2">
    <name type="scientific">Mucinivorans hirudinis</name>
    <dbReference type="NCBI Taxonomy" id="1433126"/>
    <lineage>
        <taxon>Bacteria</taxon>
        <taxon>Pseudomonadati</taxon>
        <taxon>Bacteroidota</taxon>
        <taxon>Bacteroidia</taxon>
        <taxon>Bacteroidales</taxon>
        <taxon>Rikenellaceae</taxon>
        <taxon>Mucinivorans</taxon>
    </lineage>
</organism>
<evidence type="ECO:0000313" key="2">
    <source>
        <dbReference type="Proteomes" id="UP000027616"/>
    </source>
</evidence>
<reference evidence="1 2" key="1">
    <citation type="journal article" date="2015" name="Genome Announc.">
        <title>Complete Genome Sequence of the Novel Leech Symbiont Mucinivorans hirudinis M3T.</title>
        <authorList>
            <person name="Nelson M.C."/>
            <person name="Bomar L."/>
            <person name="Graf J."/>
        </authorList>
    </citation>
    <scope>NUCLEOTIDE SEQUENCE [LARGE SCALE GENOMIC DNA]</scope>
    <source>
        <strain evidence="2">M3</strain>
    </source>
</reference>
<sequence length="40" mass="5205">MFDFQIIEKILYISSRKHNYDVTKLRIIYDWKYFFEKHFQ</sequence>
<dbReference type="EMBL" id="HG934468">
    <property type="protein sequence ID" value="CDN32170.1"/>
    <property type="molecule type" value="Genomic_DNA"/>
</dbReference>
<proteinExistence type="predicted"/>
<protein>
    <submittedName>
        <fullName evidence="1">Uncharacterized protein</fullName>
    </submittedName>
</protein>